<gene>
    <name evidence="6" type="ORF">CG405_06175</name>
</gene>
<protein>
    <submittedName>
        <fullName evidence="6">Cobalt ABC transporter ATP-binding protein</fullName>
    </submittedName>
</protein>
<accession>A0A3E2C8I9</accession>
<comment type="similarity">
    <text evidence="1">Belongs to the ABC transporter superfamily.</text>
</comment>
<dbReference type="Proteomes" id="UP000258379">
    <property type="component" value="Unassembled WGS sequence"/>
</dbReference>
<sequence>MAAIHIEHLKYRYPYSNTLALNDISCDIHKGEFIGIIGANGAGKSTLSQAILGLVPNLYHGAYGGKV</sequence>
<dbReference type="GO" id="GO:0016887">
    <property type="term" value="F:ATP hydrolysis activity"/>
    <property type="evidence" value="ECO:0007669"/>
    <property type="project" value="InterPro"/>
</dbReference>
<name>A0A3E2C8I9_GARVA</name>
<dbReference type="EMBL" id="NNRU01000005">
    <property type="protein sequence ID" value="RFT28052.1"/>
    <property type="molecule type" value="Genomic_DNA"/>
</dbReference>
<keyword evidence="4 6" id="KW-0067">ATP-binding</keyword>
<evidence type="ECO:0000259" key="5">
    <source>
        <dbReference type="Pfam" id="PF00005"/>
    </source>
</evidence>
<keyword evidence="2" id="KW-0813">Transport</keyword>
<evidence type="ECO:0000256" key="1">
    <source>
        <dbReference type="ARBA" id="ARBA00005417"/>
    </source>
</evidence>
<evidence type="ECO:0000313" key="7">
    <source>
        <dbReference type="Proteomes" id="UP000258379"/>
    </source>
</evidence>
<dbReference type="GO" id="GO:0042626">
    <property type="term" value="F:ATPase-coupled transmembrane transporter activity"/>
    <property type="evidence" value="ECO:0007669"/>
    <property type="project" value="TreeGrafter"/>
</dbReference>
<feature type="non-terminal residue" evidence="6">
    <location>
        <position position="67"/>
    </location>
</feature>
<dbReference type="GO" id="GO:0043190">
    <property type="term" value="C:ATP-binding cassette (ABC) transporter complex"/>
    <property type="evidence" value="ECO:0007669"/>
    <property type="project" value="TreeGrafter"/>
</dbReference>
<dbReference type="PANTHER" id="PTHR43553">
    <property type="entry name" value="HEAVY METAL TRANSPORTER"/>
    <property type="match status" value="1"/>
</dbReference>
<proteinExistence type="inferred from homology"/>
<dbReference type="InterPro" id="IPR050095">
    <property type="entry name" value="ECF_ABC_transporter_ATP-bd"/>
</dbReference>
<dbReference type="InterPro" id="IPR003439">
    <property type="entry name" value="ABC_transporter-like_ATP-bd"/>
</dbReference>
<keyword evidence="3" id="KW-0547">Nucleotide-binding</keyword>
<dbReference type="SUPFAM" id="SSF52540">
    <property type="entry name" value="P-loop containing nucleoside triphosphate hydrolases"/>
    <property type="match status" value="1"/>
</dbReference>
<reference evidence="6 7" key="1">
    <citation type="submission" date="2017-07" db="EMBL/GenBank/DDBJ databases">
        <title>A comparative genomics approach to explaining the enigmatic role of Gardnerella vaginalis in the vaginal microbiome.</title>
        <authorList>
            <person name="Vancuren S.J."/>
            <person name="Hill J.E."/>
        </authorList>
    </citation>
    <scope>NUCLEOTIDE SEQUENCE [LARGE SCALE GENOMIC DNA]</scope>
    <source>
        <strain evidence="6 7">WP023</strain>
    </source>
</reference>
<evidence type="ECO:0000313" key="6">
    <source>
        <dbReference type="EMBL" id="RFT28052.1"/>
    </source>
</evidence>
<comment type="caution">
    <text evidence="6">The sequence shown here is derived from an EMBL/GenBank/DDBJ whole genome shotgun (WGS) entry which is preliminary data.</text>
</comment>
<dbReference type="AlphaFoldDB" id="A0A3E2C8I9"/>
<dbReference type="Pfam" id="PF00005">
    <property type="entry name" value="ABC_tran"/>
    <property type="match status" value="1"/>
</dbReference>
<dbReference type="InterPro" id="IPR027417">
    <property type="entry name" value="P-loop_NTPase"/>
</dbReference>
<dbReference type="PANTHER" id="PTHR43553:SF24">
    <property type="entry name" value="ENERGY-COUPLING FACTOR TRANSPORTER ATP-BINDING PROTEIN ECFA1"/>
    <property type="match status" value="1"/>
</dbReference>
<organism evidence="6 7">
    <name type="scientific">Gardnerella vaginalis</name>
    <dbReference type="NCBI Taxonomy" id="2702"/>
    <lineage>
        <taxon>Bacteria</taxon>
        <taxon>Bacillati</taxon>
        <taxon>Actinomycetota</taxon>
        <taxon>Actinomycetes</taxon>
        <taxon>Bifidobacteriales</taxon>
        <taxon>Bifidobacteriaceae</taxon>
        <taxon>Gardnerella</taxon>
    </lineage>
</organism>
<dbReference type="GO" id="GO:0005524">
    <property type="term" value="F:ATP binding"/>
    <property type="evidence" value="ECO:0007669"/>
    <property type="project" value="UniProtKB-KW"/>
</dbReference>
<dbReference type="Gene3D" id="3.40.50.300">
    <property type="entry name" value="P-loop containing nucleotide triphosphate hydrolases"/>
    <property type="match status" value="1"/>
</dbReference>
<feature type="domain" description="ABC transporter" evidence="5">
    <location>
        <begin position="21"/>
        <end position="56"/>
    </location>
</feature>
<evidence type="ECO:0000256" key="4">
    <source>
        <dbReference type="ARBA" id="ARBA00022840"/>
    </source>
</evidence>
<evidence type="ECO:0000256" key="3">
    <source>
        <dbReference type="ARBA" id="ARBA00022741"/>
    </source>
</evidence>
<evidence type="ECO:0000256" key="2">
    <source>
        <dbReference type="ARBA" id="ARBA00022448"/>
    </source>
</evidence>